<organism evidence="9 10">
    <name type="scientific">Desulfofundulus australicus DSM 11792</name>
    <dbReference type="NCBI Taxonomy" id="1121425"/>
    <lineage>
        <taxon>Bacteria</taxon>
        <taxon>Bacillati</taxon>
        <taxon>Bacillota</taxon>
        <taxon>Clostridia</taxon>
        <taxon>Eubacteriales</taxon>
        <taxon>Peptococcaceae</taxon>
        <taxon>Desulfofundulus</taxon>
    </lineage>
</organism>
<keyword evidence="4 7" id="KW-0812">Transmembrane</keyword>
<dbReference type="GO" id="GO:0005886">
    <property type="term" value="C:plasma membrane"/>
    <property type="evidence" value="ECO:0007669"/>
    <property type="project" value="UniProtKB-SubCell"/>
</dbReference>
<keyword evidence="3" id="KW-1003">Cell membrane</keyword>
<dbReference type="Proteomes" id="UP000184196">
    <property type="component" value="Unassembled WGS sequence"/>
</dbReference>
<evidence type="ECO:0000256" key="4">
    <source>
        <dbReference type="ARBA" id="ARBA00022692"/>
    </source>
</evidence>
<dbReference type="AlphaFoldDB" id="A0A1M4T9C0"/>
<evidence type="ECO:0000256" key="7">
    <source>
        <dbReference type="SAM" id="Phobius"/>
    </source>
</evidence>
<feature type="transmembrane region" description="Helical" evidence="7">
    <location>
        <begin position="35"/>
        <end position="54"/>
    </location>
</feature>
<keyword evidence="5 7" id="KW-1133">Transmembrane helix</keyword>
<accession>A0A1M4T9C0</accession>
<evidence type="ECO:0000313" key="10">
    <source>
        <dbReference type="Proteomes" id="UP000184196"/>
    </source>
</evidence>
<protein>
    <submittedName>
        <fullName evidence="9">Uncharacterized membrane protein YcaP, DUF421 family</fullName>
    </submittedName>
</protein>
<dbReference type="InterPro" id="IPR007353">
    <property type="entry name" value="DUF421"/>
</dbReference>
<dbReference type="RefSeq" id="WP_027355604.1">
    <property type="nucleotide sequence ID" value="NZ_FQUW01000005.1"/>
</dbReference>
<reference evidence="10" key="1">
    <citation type="submission" date="2016-11" db="EMBL/GenBank/DDBJ databases">
        <authorList>
            <person name="Varghese N."/>
            <person name="Submissions S."/>
        </authorList>
    </citation>
    <scope>NUCLEOTIDE SEQUENCE [LARGE SCALE GENOMIC DNA]</scope>
    <source>
        <strain evidence="10">DSM 11792</strain>
    </source>
</reference>
<dbReference type="InterPro" id="IPR023090">
    <property type="entry name" value="UPF0702_alpha/beta_dom_sf"/>
</dbReference>
<evidence type="ECO:0000256" key="6">
    <source>
        <dbReference type="ARBA" id="ARBA00023136"/>
    </source>
</evidence>
<gene>
    <name evidence="9" type="ORF">SAMN02745218_00255</name>
</gene>
<name>A0A1M4T9C0_9FIRM</name>
<comment type="subcellular location">
    <subcellularLocation>
        <location evidence="1">Cell membrane</location>
        <topology evidence="1">Multi-pass membrane protein</topology>
    </subcellularLocation>
</comment>
<feature type="transmembrane region" description="Helical" evidence="7">
    <location>
        <begin position="6"/>
        <end position="23"/>
    </location>
</feature>
<keyword evidence="6 7" id="KW-0472">Membrane</keyword>
<dbReference type="Gene3D" id="3.30.240.20">
    <property type="entry name" value="bsu07140 like domains"/>
    <property type="match status" value="2"/>
</dbReference>
<dbReference type="OrthoDB" id="1682423at2"/>
<sequence>MLVSVYRTVLIYFVVLLVVRLMGKREIGQLSPFDFVVAIIVAELAAIPMESTAFPLWKGIIPLVTLGVLEVVLSYLALHSPFLRRLLDGEPQVVIRNGRIVKEELRRARYNLNDLLAQLREKGIFNVEDVEFGVLETSGRLSVLPKSQKRPVTPEDLGLSTGYEGLPTILVMDGQVLRENLRVVGLDETWLKERLAAYGLKPEQVFLVTLGTDGRLFINEG</sequence>
<evidence type="ECO:0000259" key="8">
    <source>
        <dbReference type="Pfam" id="PF04239"/>
    </source>
</evidence>
<dbReference type="EMBL" id="FQUW01000005">
    <property type="protein sequence ID" value="SHE40938.1"/>
    <property type="molecule type" value="Genomic_DNA"/>
</dbReference>
<keyword evidence="10" id="KW-1185">Reference proteome</keyword>
<comment type="similarity">
    <text evidence="2">Belongs to the UPF0702 family.</text>
</comment>
<evidence type="ECO:0000256" key="1">
    <source>
        <dbReference type="ARBA" id="ARBA00004651"/>
    </source>
</evidence>
<dbReference type="Pfam" id="PF04239">
    <property type="entry name" value="DUF421"/>
    <property type="match status" value="1"/>
</dbReference>
<dbReference type="PANTHER" id="PTHR34582">
    <property type="entry name" value="UPF0702 TRANSMEMBRANE PROTEIN YCAP"/>
    <property type="match status" value="1"/>
</dbReference>
<feature type="transmembrane region" description="Helical" evidence="7">
    <location>
        <begin position="60"/>
        <end position="78"/>
    </location>
</feature>
<evidence type="ECO:0000256" key="5">
    <source>
        <dbReference type="ARBA" id="ARBA00022989"/>
    </source>
</evidence>
<proteinExistence type="inferred from homology"/>
<evidence type="ECO:0000313" key="9">
    <source>
        <dbReference type="EMBL" id="SHE40938.1"/>
    </source>
</evidence>
<feature type="domain" description="YetF C-terminal" evidence="8">
    <location>
        <begin position="79"/>
        <end position="209"/>
    </location>
</feature>
<evidence type="ECO:0000256" key="2">
    <source>
        <dbReference type="ARBA" id="ARBA00006448"/>
    </source>
</evidence>
<evidence type="ECO:0000256" key="3">
    <source>
        <dbReference type="ARBA" id="ARBA00022475"/>
    </source>
</evidence>
<dbReference type="PANTHER" id="PTHR34582:SF6">
    <property type="entry name" value="UPF0702 TRANSMEMBRANE PROTEIN YCAP"/>
    <property type="match status" value="1"/>
</dbReference>